<accession>A0A919EKK9</accession>
<sequence length="583" mass="64494">MKNLVKSVLTLSISSALAISAAQAATYKIIDKGAADKFKFTYAQQENNLGQMAVSGTDSYNFPLQFQYFDEADFDAIVLAAGRNHELVNGINDIEDEEALRAGNPTANDLFWAVYYIRDVRSSSIYYQKYGDIVAMTNFGDESTEFTVYDQKFEGTDTYTRSTVDYINGINDQGWVYGNGSAPFLPVKFTPSGGDEVTLWLSEFTTRGFLTVDRGETIVPIMPPEATYGGESAVLDINENGVAVGYASTSIVEEIKEVIEDETGGCRDPKVLEDLPFEACVQLRANGMYNNEAFKWIIDENGVISTEALGFLVTPNVDDKRQHVSVAQAVNNHGVVVGYATGWWDETETEPSRNERSSTYAVVFKDGEVKDFTEDHSKHFRSRAYDINDKGIAVGHAETVSNGSVRKKFYYVDTNAENPQMVLPTDFFVGSSSSARAINEHGIIVGQGEVETHNDNSSPRRTHGFMYDINTDTFTDLNDLLPCDSKYTVIEVRDINENNEISGTAVLKVERRDAKGQIMKDADGKALTEDVVRAIKMSPLGSGEPEDCSEVVDKVERKGASLGLFSLSILTLFGFTRRFKLKK</sequence>
<dbReference type="AlphaFoldDB" id="A0A919EKK9"/>
<dbReference type="Pfam" id="PF11949">
    <property type="entry name" value="DUF3466"/>
    <property type="match status" value="1"/>
</dbReference>
<keyword evidence="1" id="KW-0732">Signal</keyword>
<evidence type="ECO:0000313" key="3">
    <source>
        <dbReference type="Proteomes" id="UP000623842"/>
    </source>
</evidence>
<evidence type="ECO:0008006" key="4">
    <source>
        <dbReference type="Google" id="ProtNLM"/>
    </source>
</evidence>
<dbReference type="RefSeq" id="WP_189770067.1">
    <property type="nucleotide sequence ID" value="NZ_BNCK01000004.1"/>
</dbReference>
<feature type="signal peptide" evidence="1">
    <location>
        <begin position="1"/>
        <end position="24"/>
    </location>
</feature>
<gene>
    <name evidence="2" type="ORF">GCM10017161_20730</name>
</gene>
<reference evidence="2" key="1">
    <citation type="journal article" date="2014" name="Int. J. Syst. Evol. Microbiol.">
        <title>Complete genome sequence of Corynebacterium casei LMG S-19264T (=DSM 44701T), isolated from a smear-ripened cheese.</title>
        <authorList>
            <consortium name="US DOE Joint Genome Institute (JGI-PGF)"/>
            <person name="Walter F."/>
            <person name="Albersmeier A."/>
            <person name="Kalinowski J."/>
            <person name="Ruckert C."/>
        </authorList>
    </citation>
    <scope>NUCLEOTIDE SEQUENCE</scope>
    <source>
        <strain evidence="2">KCTC 42731</strain>
    </source>
</reference>
<keyword evidence="3" id="KW-1185">Reference proteome</keyword>
<protein>
    <recommendedName>
        <fullName evidence="4">DUF3466 family protein</fullName>
    </recommendedName>
</protein>
<proteinExistence type="predicted"/>
<name>A0A919EKK9_9GAMM</name>
<organism evidence="2 3">
    <name type="scientific">Thalassotalea marina</name>
    <dbReference type="NCBI Taxonomy" id="1673741"/>
    <lineage>
        <taxon>Bacteria</taxon>
        <taxon>Pseudomonadati</taxon>
        <taxon>Pseudomonadota</taxon>
        <taxon>Gammaproteobacteria</taxon>
        <taxon>Alteromonadales</taxon>
        <taxon>Colwelliaceae</taxon>
        <taxon>Thalassotalea</taxon>
    </lineage>
</organism>
<evidence type="ECO:0000313" key="2">
    <source>
        <dbReference type="EMBL" id="GHF92453.1"/>
    </source>
</evidence>
<dbReference type="EMBL" id="BNCK01000004">
    <property type="protein sequence ID" value="GHF92453.1"/>
    <property type="molecule type" value="Genomic_DNA"/>
</dbReference>
<dbReference type="InterPro" id="IPR022562">
    <property type="entry name" value="DUF3466"/>
</dbReference>
<comment type="caution">
    <text evidence="2">The sequence shown here is derived from an EMBL/GenBank/DDBJ whole genome shotgun (WGS) entry which is preliminary data.</text>
</comment>
<reference evidence="2" key="2">
    <citation type="submission" date="2020-09" db="EMBL/GenBank/DDBJ databases">
        <authorList>
            <person name="Sun Q."/>
            <person name="Kim S."/>
        </authorList>
    </citation>
    <scope>NUCLEOTIDE SEQUENCE</scope>
    <source>
        <strain evidence="2">KCTC 42731</strain>
    </source>
</reference>
<evidence type="ECO:0000256" key="1">
    <source>
        <dbReference type="SAM" id="SignalP"/>
    </source>
</evidence>
<dbReference type="Proteomes" id="UP000623842">
    <property type="component" value="Unassembled WGS sequence"/>
</dbReference>
<feature type="chain" id="PRO_5038055220" description="DUF3466 family protein" evidence="1">
    <location>
        <begin position="25"/>
        <end position="583"/>
    </location>
</feature>